<evidence type="ECO:0000313" key="3">
    <source>
        <dbReference type="Proteomes" id="UP001176941"/>
    </source>
</evidence>
<sequence>MRPAAYPSALTWQRAVPLQQKTQIINTRVKDRDPAAVSPKEDGGVDSDPERGAGRQGFSLPLSSLKQPSFMG</sequence>
<feature type="compositionally biased region" description="Polar residues" evidence="1">
    <location>
        <begin position="61"/>
        <end position="72"/>
    </location>
</feature>
<proteinExistence type="predicted"/>
<feature type="region of interest" description="Disordered" evidence="1">
    <location>
        <begin position="26"/>
        <end position="72"/>
    </location>
</feature>
<dbReference type="Proteomes" id="UP001176941">
    <property type="component" value="Chromosome 33"/>
</dbReference>
<reference evidence="2" key="1">
    <citation type="submission" date="2023-04" db="EMBL/GenBank/DDBJ databases">
        <authorList>
            <consortium name="ELIXIR-Norway"/>
        </authorList>
    </citation>
    <scope>NUCLEOTIDE SEQUENCE [LARGE SCALE GENOMIC DNA]</scope>
</reference>
<organism evidence="2 3">
    <name type="scientific">Rangifer tarandus platyrhynchus</name>
    <name type="common">Svalbard reindeer</name>
    <dbReference type="NCBI Taxonomy" id="3082113"/>
    <lineage>
        <taxon>Eukaryota</taxon>
        <taxon>Metazoa</taxon>
        <taxon>Chordata</taxon>
        <taxon>Craniata</taxon>
        <taxon>Vertebrata</taxon>
        <taxon>Euteleostomi</taxon>
        <taxon>Mammalia</taxon>
        <taxon>Eutheria</taxon>
        <taxon>Laurasiatheria</taxon>
        <taxon>Artiodactyla</taxon>
        <taxon>Ruminantia</taxon>
        <taxon>Pecora</taxon>
        <taxon>Cervidae</taxon>
        <taxon>Odocoileinae</taxon>
        <taxon>Rangifer</taxon>
    </lineage>
</organism>
<evidence type="ECO:0000313" key="2">
    <source>
        <dbReference type="EMBL" id="CAI9173106.1"/>
    </source>
</evidence>
<gene>
    <name evidence="2" type="ORF">MRATA1EN1_LOCUS22068</name>
</gene>
<dbReference type="EMBL" id="OX459969">
    <property type="protein sequence ID" value="CAI9173106.1"/>
    <property type="molecule type" value="Genomic_DNA"/>
</dbReference>
<keyword evidence="3" id="KW-1185">Reference proteome</keyword>
<protein>
    <submittedName>
        <fullName evidence="2">Uncharacterized protein</fullName>
    </submittedName>
</protein>
<evidence type="ECO:0000256" key="1">
    <source>
        <dbReference type="SAM" id="MobiDB-lite"/>
    </source>
</evidence>
<accession>A0ABN8ZJE0</accession>
<name>A0ABN8ZJE0_RANTA</name>
<feature type="compositionally biased region" description="Basic and acidic residues" evidence="1">
    <location>
        <begin position="28"/>
        <end position="53"/>
    </location>
</feature>